<dbReference type="InterPro" id="IPR002372">
    <property type="entry name" value="PQQ_rpt_dom"/>
</dbReference>
<organism evidence="5 6">
    <name type="scientific">Candidatus Acidiferrum panamense</name>
    <dbReference type="NCBI Taxonomy" id="2741543"/>
    <lineage>
        <taxon>Bacteria</taxon>
        <taxon>Pseudomonadati</taxon>
        <taxon>Acidobacteriota</taxon>
        <taxon>Terriglobia</taxon>
        <taxon>Candidatus Acidiferrales</taxon>
        <taxon>Candidatus Acidiferrum</taxon>
    </lineage>
</organism>
<proteinExistence type="inferred from homology"/>
<name>A0A7V8SVH2_9BACT</name>
<evidence type="ECO:0000256" key="3">
    <source>
        <dbReference type="ARBA" id="ARBA00023002"/>
    </source>
</evidence>
<dbReference type="AlphaFoldDB" id="A0A7V8SVH2"/>
<comment type="cofactor">
    <cofactor evidence="1">
        <name>pyrroloquinoline quinone</name>
        <dbReference type="ChEBI" id="CHEBI:58442"/>
    </cofactor>
</comment>
<feature type="non-terminal residue" evidence="5">
    <location>
        <position position="299"/>
    </location>
</feature>
<dbReference type="InterPro" id="IPR011047">
    <property type="entry name" value="Quinoprotein_ADH-like_sf"/>
</dbReference>
<keyword evidence="6" id="KW-1185">Reference proteome</keyword>
<gene>
    <name evidence="5" type="ORF">HRJ53_04220</name>
</gene>
<dbReference type="Proteomes" id="UP000567293">
    <property type="component" value="Unassembled WGS sequence"/>
</dbReference>
<keyword evidence="3" id="KW-0560">Oxidoreductase</keyword>
<dbReference type="SUPFAM" id="SSF50998">
    <property type="entry name" value="Quinoprotein alcohol dehydrogenase-like"/>
    <property type="match status" value="1"/>
</dbReference>
<feature type="domain" description="Pyrrolo-quinoline quinone repeat" evidence="4">
    <location>
        <begin position="10"/>
        <end position="127"/>
    </location>
</feature>
<protein>
    <submittedName>
        <fullName evidence="5">PQQ-binding-like beta-propeller repeat protein</fullName>
    </submittedName>
</protein>
<dbReference type="GO" id="GO:0016491">
    <property type="term" value="F:oxidoreductase activity"/>
    <property type="evidence" value="ECO:0007669"/>
    <property type="project" value="UniProtKB-KW"/>
</dbReference>
<comment type="caution">
    <text evidence="5">The sequence shown here is derived from an EMBL/GenBank/DDBJ whole genome shotgun (WGS) entry which is preliminary data.</text>
</comment>
<reference evidence="5" key="1">
    <citation type="submission" date="2020-06" db="EMBL/GenBank/DDBJ databases">
        <title>Legume-microbial interactions unlock mineral nutrients during tropical forest succession.</title>
        <authorList>
            <person name="Epihov D.Z."/>
        </authorList>
    </citation>
    <scope>NUCLEOTIDE SEQUENCE [LARGE SCALE GENOMIC DNA]</scope>
    <source>
        <strain evidence="5">Pan2503</strain>
    </source>
</reference>
<evidence type="ECO:0000256" key="2">
    <source>
        <dbReference type="ARBA" id="ARBA00008156"/>
    </source>
</evidence>
<dbReference type="PANTHER" id="PTHR32303">
    <property type="entry name" value="QUINOPROTEIN ALCOHOL DEHYDROGENASE (CYTOCHROME C)"/>
    <property type="match status" value="1"/>
</dbReference>
<dbReference type="Gene3D" id="2.140.10.10">
    <property type="entry name" value="Quinoprotein alcohol dehydrogenase-like superfamily"/>
    <property type="match status" value="1"/>
</dbReference>
<accession>A0A7V8SVH2</accession>
<evidence type="ECO:0000313" key="6">
    <source>
        <dbReference type="Proteomes" id="UP000567293"/>
    </source>
</evidence>
<dbReference type="Pfam" id="PF01011">
    <property type="entry name" value="PQQ"/>
    <property type="match status" value="1"/>
</dbReference>
<comment type="similarity">
    <text evidence="2">Belongs to the bacterial PQQ dehydrogenase family.</text>
</comment>
<evidence type="ECO:0000313" key="5">
    <source>
        <dbReference type="EMBL" id="MBA0084180.1"/>
    </source>
</evidence>
<evidence type="ECO:0000259" key="4">
    <source>
        <dbReference type="Pfam" id="PF01011"/>
    </source>
</evidence>
<dbReference type="EMBL" id="JACDQQ010000406">
    <property type="protein sequence ID" value="MBA0084180.1"/>
    <property type="molecule type" value="Genomic_DNA"/>
</dbReference>
<evidence type="ECO:0000256" key="1">
    <source>
        <dbReference type="ARBA" id="ARBA00001931"/>
    </source>
</evidence>
<sequence length="299" mass="32518">MRVAAKTWGGDFYKKGGGGAVWDGFAYDPETNLVYVGTGNAEPWVQKFRGAQNVDNLYTCSIVAVDLTTGQLKWYFQTVPNDNWDFDSVQQLMLLDLTIEGRPRKVLTQAAKNGFFYAIDRVSGQFISGAPFVKVNWAKGLNDSGRPMVNPEAYYDTEPVAVYPTGGGAHNWAPMSFNPNTGLVYIPASYQPYTYQADEDYKPRTNGDVRTSIQPRQIKAPAIGPTAPDGVRGGLQAWDPVKHSLVWRADGGGGIGGGTVTTGGNLVFHVVNDGHFVAYTADKGEKLFDMQTGRTGMAP</sequence>